<evidence type="ECO:0008006" key="10">
    <source>
        <dbReference type="Google" id="ProtNLM"/>
    </source>
</evidence>
<gene>
    <name evidence="8" type="ORF">Ahy_B03g064277</name>
</gene>
<comment type="similarity">
    <text evidence="1">Belongs to the replication factor A protein 1 family.</text>
</comment>
<dbReference type="PANTHER" id="PTHR47165">
    <property type="entry name" value="OS03G0429900 PROTEIN"/>
    <property type="match status" value="1"/>
</dbReference>
<keyword evidence="5" id="KW-0238">DNA-binding</keyword>
<dbReference type="CDD" id="cd04476">
    <property type="entry name" value="RPA1_DBD_C"/>
    <property type="match status" value="1"/>
</dbReference>
<evidence type="ECO:0000259" key="6">
    <source>
        <dbReference type="Pfam" id="PF02721"/>
    </source>
</evidence>
<comment type="caution">
    <text evidence="8">The sequence shown here is derived from an EMBL/GenBank/DDBJ whole genome shotgun (WGS) entry which is preliminary data.</text>
</comment>
<evidence type="ECO:0000256" key="5">
    <source>
        <dbReference type="ARBA" id="ARBA00023125"/>
    </source>
</evidence>
<keyword evidence="3" id="KW-0863">Zinc-finger</keyword>
<dbReference type="Pfam" id="PF02721">
    <property type="entry name" value="DUF223"/>
    <property type="match status" value="1"/>
</dbReference>
<dbReference type="Gene3D" id="2.40.50.140">
    <property type="entry name" value="Nucleic acid-binding proteins"/>
    <property type="match status" value="3"/>
</dbReference>
<protein>
    <recommendedName>
        <fullName evidence="10">Replication factor A C-terminal domain-containing protein</fullName>
    </recommendedName>
</protein>
<evidence type="ECO:0000256" key="1">
    <source>
        <dbReference type="ARBA" id="ARBA00005690"/>
    </source>
</evidence>
<evidence type="ECO:0000256" key="4">
    <source>
        <dbReference type="ARBA" id="ARBA00022833"/>
    </source>
</evidence>
<keyword evidence="9" id="KW-1185">Reference proteome</keyword>
<dbReference type="CDD" id="cd04480">
    <property type="entry name" value="RPA1_DBD_A_like"/>
    <property type="match status" value="1"/>
</dbReference>
<keyword evidence="2" id="KW-0479">Metal-binding</keyword>
<dbReference type="AlphaFoldDB" id="A0A444ZZ94"/>
<dbReference type="Pfam" id="PF08646">
    <property type="entry name" value="Rep_fac-A_C"/>
    <property type="match status" value="1"/>
</dbReference>
<dbReference type="Proteomes" id="UP000289738">
    <property type="component" value="Chromosome B03"/>
</dbReference>
<dbReference type="GO" id="GO:0008270">
    <property type="term" value="F:zinc ion binding"/>
    <property type="evidence" value="ECO:0007669"/>
    <property type="project" value="UniProtKB-KW"/>
</dbReference>
<dbReference type="InterPro" id="IPR047192">
    <property type="entry name" value="Euk_RPA1_DBD_C"/>
</dbReference>
<evidence type="ECO:0000313" key="8">
    <source>
        <dbReference type="EMBL" id="RYR19494.1"/>
    </source>
</evidence>
<reference evidence="8 9" key="1">
    <citation type="submission" date="2019-01" db="EMBL/GenBank/DDBJ databases">
        <title>Sequencing of cultivated peanut Arachis hypogaea provides insights into genome evolution and oil improvement.</title>
        <authorList>
            <person name="Chen X."/>
        </authorList>
    </citation>
    <scope>NUCLEOTIDE SEQUENCE [LARGE SCALE GENOMIC DNA]</scope>
    <source>
        <strain evidence="9">cv. Fuhuasheng</strain>
        <tissue evidence="8">Leaves</tissue>
    </source>
</reference>
<proteinExistence type="inferred from homology"/>
<dbReference type="InterPro" id="IPR003871">
    <property type="entry name" value="RFA1B/D_OB_1st"/>
</dbReference>
<dbReference type="SUPFAM" id="SSF50249">
    <property type="entry name" value="Nucleic acid-binding proteins"/>
    <property type="match status" value="2"/>
</dbReference>
<evidence type="ECO:0000259" key="7">
    <source>
        <dbReference type="Pfam" id="PF08646"/>
    </source>
</evidence>
<dbReference type="InterPro" id="IPR012340">
    <property type="entry name" value="NA-bd_OB-fold"/>
</dbReference>
<organism evidence="8 9">
    <name type="scientific">Arachis hypogaea</name>
    <name type="common">Peanut</name>
    <dbReference type="NCBI Taxonomy" id="3818"/>
    <lineage>
        <taxon>Eukaryota</taxon>
        <taxon>Viridiplantae</taxon>
        <taxon>Streptophyta</taxon>
        <taxon>Embryophyta</taxon>
        <taxon>Tracheophyta</taxon>
        <taxon>Spermatophyta</taxon>
        <taxon>Magnoliopsida</taxon>
        <taxon>eudicotyledons</taxon>
        <taxon>Gunneridae</taxon>
        <taxon>Pentapetalae</taxon>
        <taxon>rosids</taxon>
        <taxon>fabids</taxon>
        <taxon>Fabales</taxon>
        <taxon>Fabaceae</taxon>
        <taxon>Papilionoideae</taxon>
        <taxon>50 kb inversion clade</taxon>
        <taxon>dalbergioids sensu lato</taxon>
        <taxon>Dalbergieae</taxon>
        <taxon>Pterocarpus clade</taxon>
        <taxon>Arachis</taxon>
    </lineage>
</organism>
<dbReference type="InterPro" id="IPR013955">
    <property type="entry name" value="Rep_factor-A_C"/>
</dbReference>
<keyword evidence="4" id="KW-0862">Zinc</keyword>
<dbReference type="PANTHER" id="PTHR47165:SF4">
    <property type="entry name" value="OS03G0429900 PROTEIN"/>
    <property type="match status" value="1"/>
</dbReference>
<sequence>MAEHVDYLLDLNPTKITWNFKVYVIRIWEVPSKYNEKEVGSIQMILQDSKGDRMHAKIPRSLISKWKGSIVQFQNYQMTHFIVVANDMDTIITPSKWILCFSHRTRVIHVENPYFPLEAFYFKPIPDLLNADKANRINCILFGNMVDQILPQLEDGRVEPLIVLFQYFRAIRWNGKTSIQSNFDVSQMHFDNNLKEIMEFQKRVAKYLMLLSVSPSSSVRITQVPSQHAWSGADELNQGSVFVKAIEEALGLVQEGPCWISATIVAINATNKDWFYKTCRRCPKKVESSIGNRYECNKCGHTHGCAALRFKVEVMVYDSTGSISLLLWDREITQLCDKREEQVMEEDLQEIGDDEYPPILDNMMDKRVLFKINVKSANINHRDQVYTVMKVCDDDEIIQKNLPKKMQSNQSISIIEINCSNSVDMFENIIHLNVDADPQFSVDILDECVSSLKHKTSSKRASSGMKYGFNSAIDNNDDGQFSTNKFSRKYRKGQKIQVIEGDE</sequence>
<evidence type="ECO:0000256" key="2">
    <source>
        <dbReference type="ARBA" id="ARBA00022723"/>
    </source>
</evidence>
<accession>A0A444ZZ94</accession>
<feature type="domain" description="Replication factor A C-terminal" evidence="7">
    <location>
        <begin position="260"/>
        <end position="392"/>
    </location>
</feature>
<dbReference type="GO" id="GO:0003677">
    <property type="term" value="F:DNA binding"/>
    <property type="evidence" value="ECO:0007669"/>
    <property type="project" value="UniProtKB-KW"/>
</dbReference>
<feature type="domain" description="Replication protein A 70 kDa DNA-binding subunit B/D first OB fold" evidence="6">
    <location>
        <begin position="6"/>
        <end position="109"/>
    </location>
</feature>
<evidence type="ECO:0000256" key="3">
    <source>
        <dbReference type="ARBA" id="ARBA00022771"/>
    </source>
</evidence>
<evidence type="ECO:0000313" key="9">
    <source>
        <dbReference type="Proteomes" id="UP000289738"/>
    </source>
</evidence>
<name>A0A444ZZ94_ARAHY</name>
<dbReference type="EMBL" id="SDMP01000013">
    <property type="protein sequence ID" value="RYR19494.1"/>
    <property type="molecule type" value="Genomic_DNA"/>
</dbReference>